<dbReference type="EMBL" id="CP021694">
    <property type="protein sequence ID" value="ARX34677.1"/>
    <property type="molecule type" value="Genomic_DNA"/>
</dbReference>
<dbReference type="Pfam" id="PF05171">
    <property type="entry name" value="HemS"/>
    <property type="match status" value="2"/>
</dbReference>
<feature type="domain" description="Haemin-degrading HemS/ChuX" evidence="1">
    <location>
        <begin position="221"/>
        <end position="359"/>
    </location>
</feature>
<protein>
    <submittedName>
        <fullName evidence="2">Hemin-degrading factor</fullName>
    </submittedName>
</protein>
<dbReference type="Gene3D" id="3.40.1570.10">
    <property type="entry name" value="HemS/ChuS/ChuX like domains"/>
    <property type="match status" value="2"/>
</dbReference>
<evidence type="ECO:0000313" key="2">
    <source>
        <dbReference type="EMBL" id="ARX34677.1"/>
    </source>
</evidence>
<feature type="domain" description="Haemin-degrading HemS/ChuX" evidence="1">
    <location>
        <begin position="43"/>
        <end position="171"/>
    </location>
</feature>
<dbReference type="SUPFAM" id="SSF144064">
    <property type="entry name" value="Heme iron utilization protein-like"/>
    <property type="match status" value="1"/>
</dbReference>
<sequence length="363" mass="41287">MVINNKINETIGVSVTKPLYESYLQAKNEKKASYARDLATYLNVSEAELTHARVGHDAKRLHGDVRDILTALATVGEVKAITRNEIAVHEHLGEYTNARFNDHAGLILNPRALDLRFFFSHWASIFALTEETARGIRHSIQFFDLHGDSLHKVYTTDNTNMDAWNTLIDTYLSPENPVLEITPAKSFTDAPVTTALAQQLEQQWRSMTDVHQFFKILQENNLSRQQAFKAVSDDLAYQVDNSALKTLLALAKEVQNEIMIFVGNRGCVQIFTGKIDRLVPHQFENSEQVWINIFNPAFTLHLIESEIVESWITRKPTQDGFVTSLELFDSKGQQIAQLYGQRTEGTKEQQQWREQLNALAKIA</sequence>
<dbReference type="CDD" id="cd16830">
    <property type="entry name" value="HemS-like_N"/>
    <property type="match status" value="1"/>
</dbReference>
<reference evidence="2 3" key="1">
    <citation type="submission" date="2017-05" db="EMBL/GenBank/DDBJ databases">
        <title>Whole genome sequencing of Proteus mirabilis AR_0155.</title>
        <authorList>
            <person name="Conlan S."/>
            <person name="Thomas P.J."/>
            <person name="Mullikin J."/>
            <person name="Frank K.M."/>
            <person name="Segre J.A."/>
        </authorList>
    </citation>
    <scope>NUCLEOTIDE SEQUENCE [LARGE SCALE GENOMIC DNA]</scope>
    <source>
        <strain evidence="2 3">AR_0155</strain>
    </source>
</reference>
<dbReference type="InterPro" id="IPR007845">
    <property type="entry name" value="HemS/ChuX_dom"/>
</dbReference>
<dbReference type="CDD" id="cd16831">
    <property type="entry name" value="HemS-like_C"/>
    <property type="match status" value="1"/>
</dbReference>
<dbReference type="AlphaFoldDB" id="A0AAN1EVE0"/>
<dbReference type="GO" id="GO:0006826">
    <property type="term" value="P:iron ion transport"/>
    <property type="evidence" value="ECO:0007669"/>
    <property type="project" value="InterPro"/>
</dbReference>
<dbReference type="Proteomes" id="UP000195540">
    <property type="component" value="Chromosome"/>
</dbReference>
<gene>
    <name evidence="2" type="ORF">AM402_11180</name>
</gene>
<accession>A0AAN1EVE0</accession>
<evidence type="ECO:0000259" key="1">
    <source>
        <dbReference type="Pfam" id="PF05171"/>
    </source>
</evidence>
<dbReference type="InterPro" id="IPR053733">
    <property type="entry name" value="Heme_Transport_Util_sf"/>
</dbReference>
<proteinExistence type="predicted"/>
<organism evidence="2 3">
    <name type="scientific">Proteus mirabilis</name>
    <dbReference type="NCBI Taxonomy" id="584"/>
    <lineage>
        <taxon>Bacteria</taxon>
        <taxon>Pseudomonadati</taxon>
        <taxon>Pseudomonadota</taxon>
        <taxon>Gammaproteobacteria</taxon>
        <taxon>Enterobacterales</taxon>
        <taxon>Morganellaceae</taxon>
        <taxon>Proteus</taxon>
    </lineage>
</organism>
<name>A0AAN1EVE0_PROMI</name>
<evidence type="ECO:0000313" key="3">
    <source>
        <dbReference type="Proteomes" id="UP000195540"/>
    </source>
</evidence>